<organism evidence="2 3">
    <name type="scientific">Botryosphaeria dothidea</name>
    <dbReference type="NCBI Taxonomy" id="55169"/>
    <lineage>
        <taxon>Eukaryota</taxon>
        <taxon>Fungi</taxon>
        <taxon>Dikarya</taxon>
        <taxon>Ascomycota</taxon>
        <taxon>Pezizomycotina</taxon>
        <taxon>Dothideomycetes</taxon>
        <taxon>Dothideomycetes incertae sedis</taxon>
        <taxon>Botryosphaeriales</taxon>
        <taxon>Botryosphaeriaceae</taxon>
        <taxon>Botryosphaeria</taxon>
    </lineage>
</organism>
<feature type="region of interest" description="Disordered" evidence="1">
    <location>
        <begin position="1"/>
        <end position="25"/>
    </location>
</feature>
<proteinExistence type="predicted"/>
<gene>
    <name evidence="2" type="ORF">GTA08_BOTSDO12995</name>
</gene>
<evidence type="ECO:0000313" key="3">
    <source>
        <dbReference type="Proteomes" id="UP000572817"/>
    </source>
</evidence>
<protein>
    <submittedName>
        <fullName evidence="2">Fungal transcriptional regulatory protein</fullName>
    </submittedName>
</protein>
<dbReference type="AlphaFoldDB" id="A0A8H4J3P1"/>
<dbReference type="InterPro" id="IPR053181">
    <property type="entry name" value="EcdB-like_regulator"/>
</dbReference>
<keyword evidence="3" id="KW-1185">Reference proteome</keyword>
<dbReference type="PANTHER" id="PTHR47785">
    <property type="entry name" value="ZN(II)2CYS6 TRANSCRIPTION FACTOR (EUROFUNG)-RELATED-RELATED"/>
    <property type="match status" value="1"/>
</dbReference>
<name>A0A8H4J3P1_9PEZI</name>
<evidence type="ECO:0000256" key="1">
    <source>
        <dbReference type="SAM" id="MobiDB-lite"/>
    </source>
</evidence>
<dbReference type="Proteomes" id="UP000572817">
    <property type="component" value="Unassembled WGS sequence"/>
</dbReference>
<sequence length="375" mass="41838">MAHGHSDNLPHVLSPASSKHPNSIDRKTQRLEQSLYWSCFKTECEFRVELPLPQSEISLGEYPNLFPSPPSPIPSKGNSQSSVAEEDLELRQHTVRLCNEEESWYYYLTEIALRRIGNRIINTFFQQERSSWLNIKPLLRVAQEFEVQVSSWSAHLPPAMQHYETTSIIRAPHLNFLSEEAGSHVSRELSWAIDNRLLEMQTWLYQPFLYYLVHVGLPGSSSPTYPAVLNDLLYPFHPPANDSTHYLDASTSHFTANTAPLDGDDVAVLSALIASGIECCLKTIEVRARAHRHHGLWYDLRSLMGASLVLLAIVKSGNADWIPGGAEGLWGSAADAIGGKVGKVLAHFEFWAAEAADMGAHMSVLESVVRDVRGS</sequence>
<comment type="caution">
    <text evidence="2">The sequence shown here is derived from an EMBL/GenBank/DDBJ whole genome shotgun (WGS) entry which is preliminary data.</text>
</comment>
<dbReference type="EMBL" id="WWBZ02000009">
    <property type="protein sequence ID" value="KAF4311543.1"/>
    <property type="molecule type" value="Genomic_DNA"/>
</dbReference>
<evidence type="ECO:0000313" key="2">
    <source>
        <dbReference type="EMBL" id="KAF4311543.1"/>
    </source>
</evidence>
<accession>A0A8H4J3P1</accession>
<dbReference type="PANTHER" id="PTHR47785:SF5">
    <property type="entry name" value="ZN(II)2CYS6 TRANSCRIPTION FACTOR (EUROFUNG)"/>
    <property type="match status" value="1"/>
</dbReference>
<reference evidence="2" key="1">
    <citation type="submission" date="2020-04" db="EMBL/GenBank/DDBJ databases">
        <title>Genome Assembly and Annotation of Botryosphaeria dothidea sdau 11-99, a Latent Pathogen of Apple Fruit Ring Rot in China.</title>
        <authorList>
            <person name="Yu C."/>
            <person name="Diao Y."/>
            <person name="Lu Q."/>
            <person name="Zhao J."/>
            <person name="Cui S."/>
            <person name="Peng C."/>
            <person name="He B."/>
            <person name="Liu H."/>
        </authorList>
    </citation>
    <scope>NUCLEOTIDE SEQUENCE [LARGE SCALE GENOMIC DNA]</scope>
    <source>
        <strain evidence="2">Sdau11-99</strain>
    </source>
</reference>
<dbReference type="OrthoDB" id="4356994at2759"/>